<accession>A0A163L1M9</accession>
<dbReference type="AlphaFoldDB" id="A0A163L1M9"/>
<reference evidence="2" key="1">
    <citation type="submission" date="2016-04" db="EMBL/GenBank/DDBJ databases">
        <authorList>
            <person name="Evans L.H."/>
            <person name="Alamgir A."/>
            <person name="Owens N."/>
            <person name="Weber N.D."/>
            <person name="Virtaneva K."/>
            <person name="Barbian K."/>
            <person name="Babar A."/>
            <person name="Rosenke K."/>
        </authorList>
    </citation>
    <scope>NUCLEOTIDE SEQUENCE [LARGE SCALE GENOMIC DNA]</scope>
    <source>
        <strain evidence="2">CBS 101.48</strain>
    </source>
</reference>
<evidence type="ECO:0000256" key="1">
    <source>
        <dbReference type="SAM" id="MobiDB-lite"/>
    </source>
</evidence>
<protein>
    <submittedName>
        <fullName evidence="2">Uncharacterized protein</fullName>
    </submittedName>
</protein>
<sequence>MDIGSLDPGLDGHVHMPAHQLKHQRLADDDGASPRQTKHQRLDNDASPQQIQHRRLNNNDDKDDAPPMTK</sequence>
<dbReference type="InParanoid" id="A0A163L1M9"/>
<evidence type="ECO:0000313" key="2">
    <source>
        <dbReference type="EMBL" id="SAM03490.1"/>
    </source>
</evidence>
<organism evidence="2">
    <name type="scientific">Absidia glauca</name>
    <name type="common">Pin mould</name>
    <dbReference type="NCBI Taxonomy" id="4829"/>
    <lineage>
        <taxon>Eukaryota</taxon>
        <taxon>Fungi</taxon>
        <taxon>Fungi incertae sedis</taxon>
        <taxon>Mucoromycota</taxon>
        <taxon>Mucoromycotina</taxon>
        <taxon>Mucoromycetes</taxon>
        <taxon>Mucorales</taxon>
        <taxon>Cunninghamellaceae</taxon>
        <taxon>Absidia</taxon>
    </lineage>
</organism>
<dbReference type="Proteomes" id="UP000078561">
    <property type="component" value="Unassembled WGS sequence"/>
</dbReference>
<keyword evidence="3" id="KW-1185">Reference proteome</keyword>
<gene>
    <name evidence="2" type="primary">ABSGL_09331.1 scaffold 11175</name>
</gene>
<name>A0A163L1M9_ABSGL</name>
<feature type="region of interest" description="Disordered" evidence="1">
    <location>
        <begin position="1"/>
        <end position="70"/>
    </location>
</feature>
<dbReference type="EMBL" id="LT554202">
    <property type="protein sequence ID" value="SAM03490.1"/>
    <property type="molecule type" value="Genomic_DNA"/>
</dbReference>
<evidence type="ECO:0000313" key="3">
    <source>
        <dbReference type="Proteomes" id="UP000078561"/>
    </source>
</evidence>
<proteinExistence type="predicted"/>